<feature type="region of interest" description="Disordered" evidence="1">
    <location>
        <begin position="1"/>
        <end position="118"/>
    </location>
</feature>
<feature type="compositionally biased region" description="Low complexity" evidence="1">
    <location>
        <begin position="1"/>
        <end position="16"/>
    </location>
</feature>
<organism evidence="2">
    <name type="scientific">Mustela putorius furo</name>
    <name type="common">European domestic ferret</name>
    <name type="synonym">Mustela furo</name>
    <dbReference type="NCBI Taxonomy" id="9669"/>
    <lineage>
        <taxon>Eukaryota</taxon>
        <taxon>Metazoa</taxon>
        <taxon>Chordata</taxon>
        <taxon>Craniata</taxon>
        <taxon>Vertebrata</taxon>
        <taxon>Euteleostomi</taxon>
        <taxon>Mammalia</taxon>
        <taxon>Eutheria</taxon>
        <taxon>Laurasiatheria</taxon>
        <taxon>Carnivora</taxon>
        <taxon>Caniformia</taxon>
        <taxon>Musteloidea</taxon>
        <taxon>Mustelidae</taxon>
        <taxon>Mustelinae</taxon>
        <taxon>Mustela</taxon>
    </lineage>
</organism>
<dbReference type="InParanoid" id="M3Z7N7"/>
<feature type="compositionally biased region" description="Low complexity" evidence="1">
    <location>
        <begin position="182"/>
        <end position="194"/>
    </location>
</feature>
<evidence type="ECO:0000256" key="1">
    <source>
        <dbReference type="SAM" id="MobiDB-lite"/>
    </source>
</evidence>
<feature type="compositionally biased region" description="Basic and acidic residues" evidence="1">
    <location>
        <begin position="283"/>
        <end position="295"/>
    </location>
</feature>
<dbReference type="Ensembl" id="ENSMPUT00000019880.1">
    <property type="protein sequence ID" value="ENSMPUP00000019600.1"/>
    <property type="gene ID" value="ENSMPUG00000019728.1"/>
</dbReference>
<name>M3Z7N7_MUSPF</name>
<feature type="region of interest" description="Disordered" evidence="1">
    <location>
        <begin position="182"/>
        <end position="233"/>
    </location>
</feature>
<dbReference type="OMA" id="YSPRKQF"/>
<protein>
    <submittedName>
        <fullName evidence="2">Uncharacterized protein</fullName>
    </submittedName>
</protein>
<reference evidence="2" key="1">
    <citation type="submission" date="2024-06" db="UniProtKB">
        <authorList>
            <consortium name="Ensembl"/>
        </authorList>
    </citation>
    <scope>IDENTIFICATION</scope>
</reference>
<feature type="compositionally biased region" description="Basic residues" evidence="1">
    <location>
        <begin position="316"/>
        <end position="327"/>
    </location>
</feature>
<dbReference type="AlphaFoldDB" id="M3Z7N7"/>
<evidence type="ECO:0000313" key="2">
    <source>
        <dbReference type="Ensembl" id="ENSMPUP00000019600.1"/>
    </source>
</evidence>
<proteinExistence type="predicted"/>
<accession>M3Z7N7</accession>
<sequence length="344" mass="36394">MEAKAAAGRPLAGAPAVRGKAEATHLTVRRTGGTPRGGPGPGDPCLPGHARQQGVVAPAQLRTPTFSPALLSGAAPPRSAQGRGGESQPEGDWEPFQAPLDTCTPNSSASPLLPHPTPPRPLLGYPGVLRPGLFLVPLPRPKRPSPALPVLRLGRPDPCAEMGFPLSDALAAPRYLFLGSPRCSGSPRSPRGSSGPPPLPGQGRGGPLRPVAQLDFPTQTPPPVRPSHAPFPVVPPLRARESLSRAPPRLLRVPLASALVRRRMPDAGCRVRGATYRVQPRAPPDKPLFHSDHAPFRSKPRPTCSGPAPKFSPSRFRSHRPAPRSRPRPLPLLASYFPSSFPIL</sequence>
<dbReference type="HOGENOM" id="CLU_806451_0_0_1"/>
<feature type="region of interest" description="Disordered" evidence="1">
    <location>
        <begin position="278"/>
        <end position="331"/>
    </location>
</feature>
<dbReference type="EMBL" id="AEYP01050872">
    <property type="status" value="NOT_ANNOTATED_CDS"/>
    <property type="molecule type" value="Genomic_DNA"/>
</dbReference>